<dbReference type="EMBL" id="RCSX01000004">
    <property type="protein sequence ID" value="KAF7936343.1"/>
    <property type="molecule type" value="Genomic_DNA"/>
</dbReference>
<accession>A0ABQ7IXQ1</accession>
<dbReference type="Proteomes" id="UP000783213">
    <property type="component" value="Unassembled WGS sequence"/>
</dbReference>
<sequence length="187" mass="21045">MLIPITAQTPYTRSKAVDRTYLILSSPHRRAIEITLSAFSNTLAGPDVPFLLVLDAREVDVKPCDIGFSLDMLRDVKTLKPFKGEGLTFGTKKIGSDFREDGSNLKKDLYVLNHEAIAAWATALRAWLYMIEAQHTVLVTIGGFLHYLTEDGTISDPKKDVLVTTIVKSETSRLQKTRRQKRLRLLK</sequence>
<evidence type="ECO:0000313" key="2">
    <source>
        <dbReference type="Proteomes" id="UP000783213"/>
    </source>
</evidence>
<proteinExistence type="predicted"/>
<name>A0ABQ7IXQ1_9HELO</name>
<reference evidence="1 2" key="1">
    <citation type="journal article" date="2020" name="Genome Biol. Evol.">
        <title>Comparative genomics of Sclerotiniaceae.</title>
        <authorList>
            <person name="Valero Jimenez C.A."/>
            <person name="Steentjes M."/>
            <person name="Scholten O.E."/>
            <person name="Van Kan J.A.L."/>
        </authorList>
    </citation>
    <scope>NUCLEOTIDE SEQUENCE [LARGE SCALE GENOMIC DNA]</scope>
    <source>
        <strain evidence="1 2">B1</strain>
    </source>
</reference>
<gene>
    <name evidence="1" type="ORF">EAE98_002562</name>
</gene>
<comment type="caution">
    <text evidence="1">The sequence shown here is derived from an EMBL/GenBank/DDBJ whole genome shotgun (WGS) entry which is preliminary data.</text>
</comment>
<protein>
    <submittedName>
        <fullName evidence="1">Uncharacterized protein</fullName>
    </submittedName>
</protein>
<organism evidence="1 2">
    <name type="scientific">Botrytis deweyae</name>
    <dbReference type="NCBI Taxonomy" id="2478750"/>
    <lineage>
        <taxon>Eukaryota</taxon>
        <taxon>Fungi</taxon>
        <taxon>Dikarya</taxon>
        <taxon>Ascomycota</taxon>
        <taxon>Pezizomycotina</taxon>
        <taxon>Leotiomycetes</taxon>
        <taxon>Helotiales</taxon>
        <taxon>Sclerotiniaceae</taxon>
        <taxon>Botrytis</taxon>
    </lineage>
</organism>
<dbReference type="RefSeq" id="XP_038813921.1">
    <property type="nucleotide sequence ID" value="XM_038950182.1"/>
</dbReference>
<evidence type="ECO:0000313" key="1">
    <source>
        <dbReference type="EMBL" id="KAF7936343.1"/>
    </source>
</evidence>
<keyword evidence="2" id="KW-1185">Reference proteome</keyword>
<dbReference type="GeneID" id="62229336"/>